<dbReference type="GeneID" id="75911761"/>
<reference evidence="1" key="1">
    <citation type="submission" date="2021-06" db="EMBL/GenBank/DDBJ databases">
        <authorList>
            <consortium name="DOE Joint Genome Institute"/>
            <person name="Mondo S.J."/>
            <person name="Amses K.R."/>
            <person name="Simmons D.R."/>
            <person name="Longcore J.E."/>
            <person name="Seto K."/>
            <person name="Alves G.H."/>
            <person name="Bonds A.E."/>
            <person name="Quandt C.A."/>
            <person name="Davis W.J."/>
            <person name="Chang Y."/>
            <person name="Letcher P.M."/>
            <person name="Powell M.J."/>
            <person name="Kuo A."/>
            <person name="Labutti K."/>
            <person name="Pangilinan J."/>
            <person name="Andreopoulos W."/>
            <person name="Tritt A."/>
            <person name="Riley R."/>
            <person name="Hundley H."/>
            <person name="Johnson J."/>
            <person name="Lipzen A."/>
            <person name="Barry K."/>
            <person name="Berbee M.L."/>
            <person name="Buchler N.E."/>
            <person name="Grigoriev I.V."/>
            <person name="Spatafora J.W."/>
            <person name="Stajich J.E."/>
            <person name="James T.Y."/>
        </authorList>
    </citation>
    <scope>NUCLEOTIDE SEQUENCE</scope>
    <source>
        <strain evidence="1">AG</strain>
    </source>
</reference>
<proteinExistence type="predicted"/>
<gene>
    <name evidence="1" type="ORF">K450DRAFT_225624</name>
</gene>
<evidence type="ECO:0000313" key="2">
    <source>
        <dbReference type="Proteomes" id="UP001206595"/>
    </source>
</evidence>
<sequence length="59" mass="6779">MVNKLLQTVCLGYVVFLACALSFPVSRPFRVAIFTAVFHYLFKKEKGFIKQSSKDKIYS</sequence>
<evidence type="ECO:0000313" key="1">
    <source>
        <dbReference type="EMBL" id="KAI8582954.1"/>
    </source>
</evidence>
<comment type="caution">
    <text evidence="1">The sequence shown here is derived from an EMBL/GenBank/DDBJ whole genome shotgun (WGS) entry which is preliminary data.</text>
</comment>
<dbReference type="Proteomes" id="UP001206595">
    <property type="component" value="Unassembled WGS sequence"/>
</dbReference>
<dbReference type="RefSeq" id="XP_051447958.1">
    <property type="nucleotide sequence ID" value="XM_051586413.1"/>
</dbReference>
<dbReference type="AlphaFoldDB" id="A0AAD5EG95"/>
<reference evidence="1" key="2">
    <citation type="journal article" date="2022" name="Proc. Natl. Acad. Sci. U.S.A.">
        <title>Diploid-dominant life cycles characterize the early evolution of Fungi.</title>
        <authorList>
            <person name="Amses K.R."/>
            <person name="Simmons D.R."/>
            <person name="Longcore J.E."/>
            <person name="Mondo S.J."/>
            <person name="Seto K."/>
            <person name="Jeronimo G.H."/>
            <person name="Bonds A.E."/>
            <person name="Quandt C.A."/>
            <person name="Davis W.J."/>
            <person name="Chang Y."/>
            <person name="Federici B.A."/>
            <person name="Kuo A."/>
            <person name="LaButti K."/>
            <person name="Pangilinan J."/>
            <person name="Andreopoulos W."/>
            <person name="Tritt A."/>
            <person name="Riley R."/>
            <person name="Hundley H."/>
            <person name="Johnson J."/>
            <person name="Lipzen A."/>
            <person name="Barry K."/>
            <person name="Lang B.F."/>
            <person name="Cuomo C.A."/>
            <person name="Buchler N.E."/>
            <person name="Grigoriev I.V."/>
            <person name="Spatafora J.W."/>
            <person name="Stajich J.E."/>
            <person name="James T.Y."/>
        </authorList>
    </citation>
    <scope>NUCLEOTIDE SEQUENCE</scope>
    <source>
        <strain evidence="1">AG</strain>
    </source>
</reference>
<protein>
    <submittedName>
        <fullName evidence="1">Uncharacterized protein</fullName>
    </submittedName>
</protein>
<dbReference type="EMBL" id="MU620898">
    <property type="protein sequence ID" value="KAI8582954.1"/>
    <property type="molecule type" value="Genomic_DNA"/>
</dbReference>
<accession>A0AAD5EG95</accession>
<name>A0AAD5EG95_UMBRA</name>
<organism evidence="1 2">
    <name type="scientific">Umbelopsis ramanniana AG</name>
    <dbReference type="NCBI Taxonomy" id="1314678"/>
    <lineage>
        <taxon>Eukaryota</taxon>
        <taxon>Fungi</taxon>
        <taxon>Fungi incertae sedis</taxon>
        <taxon>Mucoromycota</taxon>
        <taxon>Mucoromycotina</taxon>
        <taxon>Umbelopsidomycetes</taxon>
        <taxon>Umbelopsidales</taxon>
        <taxon>Umbelopsidaceae</taxon>
        <taxon>Umbelopsis</taxon>
    </lineage>
</organism>
<keyword evidence="2" id="KW-1185">Reference proteome</keyword>
<dbReference type="PROSITE" id="PS51257">
    <property type="entry name" value="PROKAR_LIPOPROTEIN"/>
    <property type="match status" value="1"/>
</dbReference>